<evidence type="ECO:0000256" key="2">
    <source>
        <dbReference type="ARBA" id="ARBA00022714"/>
    </source>
</evidence>
<dbReference type="InterPro" id="IPR015879">
    <property type="entry name" value="Ring_hydroxy_dOase_asu_C_dom"/>
</dbReference>
<dbReference type="PROSITE" id="PS51296">
    <property type="entry name" value="RIESKE"/>
    <property type="match status" value="1"/>
</dbReference>
<keyword evidence="6" id="KW-0411">Iron-sulfur</keyword>
<organism evidence="9 10">
    <name type="scientific">Mycolicibacterium diernhoferi</name>
    <dbReference type="NCBI Taxonomy" id="1801"/>
    <lineage>
        <taxon>Bacteria</taxon>
        <taxon>Bacillati</taxon>
        <taxon>Actinomycetota</taxon>
        <taxon>Actinomycetes</taxon>
        <taxon>Mycobacteriales</taxon>
        <taxon>Mycobacteriaceae</taxon>
        <taxon>Mycolicibacterium</taxon>
    </lineage>
</organism>
<dbReference type="PANTHER" id="PTHR43756:SF5">
    <property type="entry name" value="CHOLINE MONOOXYGENASE, CHLOROPLASTIC"/>
    <property type="match status" value="1"/>
</dbReference>
<evidence type="ECO:0000256" key="3">
    <source>
        <dbReference type="ARBA" id="ARBA00022723"/>
    </source>
</evidence>
<keyword evidence="2" id="KW-0001">2Fe-2S</keyword>
<dbReference type="Pfam" id="PF00355">
    <property type="entry name" value="Rieske"/>
    <property type="match status" value="1"/>
</dbReference>
<keyword evidence="3" id="KW-0479">Metal-binding</keyword>
<name>A0A2A7NRK1_9MYCO</name>
<evidence type="ECO:0000256" key="6">
    <source>
        <dbReference type="ARBA" id="ARBA00023014"/>
    </source>
</evidence>
<evidence type="ECO:0000259" key="8">
    <source>
        <dbReference type="PROSITE" id="PS51296"/>
    </source>
</evidence>
<dbReference type="Gene3D" id="2.102.10.10">
    <property type="entry name" value="Rieske [2Fe-2S] iron-sulphur domain"/>
    <property type="match status" value="1"/>
</dbReference>
<comment type="caution">
    <text evidence="9">The sequence shown here is derived from an EMBL/GenBank/DDBJ whole genome shotgun (WGS) entry which is preliminary data.</text>
</comment>
<evidence type="ECO:0000256" key="1">
    <source>
        <dbReference type="ARBA" id="ARBA00001962"/>
    </source>
</evidence>
<dbReference type="GO" id="GO:0016705">
    <property type="term" value="F:oxidoreductase activity, acting on paired donors, with incorporation or reduction of molecular oxygen"/>
    <property type="evidence" value="ECO:0007669"/>
    <property type="project" value="UniProtKB-ARBA"/>
</dbReference>
<dbReference type="Proteomes" id="UP000220340">
    <property type="component" value="Unassembled WGS sequence"/>
</dbReference>
<dbReference type="CDD" id="cd03469">
    <property type="entry name" value="Rieske_RO_Alpha_N"/>
    <property type="match status" value="1"/>
</dbReference>
<dbReference type="SUPFAM" id="SSF55961">
    <property type="entry name" value="Bet v1-like"/>
    <property type="match status" value="1"/>
</dbReference>
<feature type="region of interest" description="Disordered" evidence="7">
    <location>
        <begin position="45"/>
        <end position="65"/>
    </location>
</feature>
<evidence type="ECO:0000313" key="10">
    <source>
        <dbReference type="Proteomes" id="UP000220340"/>
    </source>
</evidence>
<dbReference type="GO" id="GO:0004497">
    <property type="term" value="F:monooxygenase activity"/>
    <property type="evidence" value="ECO:0007669"/>
    <property type="project" value="UniProtKB-ARBA"/>
</dbReference>
<dbReference type="EMBL" id="PDCR01000024">
    <property type="protein sequence ID" value="PEG52977.1"/>
    <property type="molecule type" value="Genomic_DNA"/>
</dbReference>
<dbReference type="SUPFAM" id="SSF50022">
    <property type="entry name" value="ISP domain"/>
    <property type="match status" value="1"/>
</dbReference>
<dbReference type="InterPro" id="IPR001663">
    <property type="entry name" value="Rng_hydr_dOase-A"/>
</dbReference>
<dbReference type="PRINTS" id="PR00090">
    <property type="entry name" value="RNGDIOXGNASE"/>
</dbReference>
<dbReference type="InterPro" id="IPR017941">
    <property type="entry name" value="Rieske_2Fe-2S"/>
</dbReference>
<comment type="cofactor">
    <cofactor evidence="1">
        <name>Fe cation</name>
        <dbReference type="ChEBI" id="CHEBI:24875"/>
    </cofactor>
</comment>
<gene>
    <name evidence="9" type="ORF">CRI78_18420</name>
</gene>
<evidence type="ECO:0000256" key="4">
    <source>
        <dbReference type="ARBA" id="ARBA00023002"/>
    </source>
</evidence>
<protein>
    <recommendedName>
        <fullName evidence="8">Rieske domain-containing protein</fullName>
    </recommendedName>
</protein>
<evidence type="ECO:0000313" key="9">
    <source>
        <dbReference type="EMBL" id="PEG52977.1"/>
    </source>
</evidence>
<dbReference type="GO" id="GO:0005506">
    <property type="term" value="F:iron ion binding"/>
    <property type="evidence" value="ECO:0007669"/>
    <property type="project" value="InterPro"/>
</dbReference>
<dbReference type="Gene3D" id="3.90.380.10">
    <property type="entry name" value="Naphthalene 1,2-dioxygenase Alpha Subunit, Chain A, domain 1"/>
    <property type="match status" value="1"/>
</dbReference>
<dbReference type="AlphaFoldDB" id="A0A2A7NRK1"/>
<reference evidence="9 10" key="1">
    <citation type="submission" date="2017-10" db="EMBL/GenBank/DDBJ databases">
        <title>The new phylogeny of genus Mycobacterium.</title>
        <authorList>
            <person name="Tortoli E."/>
            <person name="Trovato A."/>
            <person name="Cirillo D.M."/>
        </authorList>
    </citation>
    <scope>NUCLEOTIDE SEQUENCE [LARGE SCALE GENOMIC DNA]</scope>
    <source>
        <strain evidence="9 10">IP141170001</strain>
    </source>
</reference>
<dbReference type="Pfam" id="PF00848">
    <property type="entry name" value="Ring_hydroxyl_A"/>
    <property type="match status" value="1"/>
</dbReference>
<keyword evidence="10" id="KW-1185">Reference proteome</keyword>
<proteinExistence type="predicted"/>
<dbReference type="PANTHER" id="PTHR43756">
    <property type="entry name" value="CHOLINE MONOOXYGENASE, CHLOROPLASTIC"/>
    <property type="match status" value="1"/>
</dbReference>
<sequence>MCRTTVHTRCRSPCIRRPLAPCVIPRSPLRRNGSRTSTAWRARLRVPRPAGAGPEVGRQRHHTRRRIARPCAQLPEISPLVETSVPVRAGQPCDTCEPQRLLRTLQLARSSVNTSIDECCWMAVASLGMTIESTMSTGEFAAETRRALTLRHIEHVRAGTTDAHPDGVRVIPASEYLDPELAAAERALMHTVPLVAATSGELAGPRSYRTEMLFDVPVLLVRQDDGSVKAFLNSCSHRGARLLEGAGEVGKRISCSYHAWTYAPNGELKSVTQPGKFGKVELCDNGLVELPCAERYGLIFVMLDAQGEMDIDAFLGDFAPQLALCNLDTFKVADERTLPHEVNWKLALCGYLESYHVKVVHAKTLAAAFIGNVSTHDAFGPDGRHFRTTWSMNEVVQMAEAEDVDAVLDGLQYAPYNTVLYLYPNTVITAPDFIGIRFINRLFPGHQPHDQITHYRTMVPAFMTDDERAMVEPFQQVTRTAVEEEDYGQVPGINKAIRSGLRDSLLVGENEPTVTEMHRVMARALGRPNPDQPVTPSA</sequence>
<evidence type="ECO:0000256" key="7">
    <source>
        <dbReference type="SAM" id="MobiDB-lite"/>
    </source>
</evidence>
<accession>A0A2A7NRK1</accession>
<feature type="domain" description="Rieske" evidence="8">
    <location>
        <begin position="193"/>
        <end position="301"/>
    </location>
</feature>
<keyword evidence="5" id="KW-0408">Iron</keyword>
<dbReference type="InterPro" id="IPR036922">
    <property type="entry name" value="Rieske_2Fe-2S_sf"/>
</dbReference>
<evidence type="ECO:0000256" key="5">
    <source>
        <dbReference type="ARBA" id="ARBA00023004"/>
    </source>
</evidence>
<dbReference type="GO" id="GO:0051537">
    <property type="term" value="F:2 iron, 2 sulfur cluster binding"/>
    <property type="evidence" value="ECO:0007669"/>
    <property type="project" value="UniProtKB-KW"/>
</dbReference>
<keyword evidence="4" id="KW-0560">Oxidoreductase</keyword>